<feature type="transmembrane region" description="Helical" evidence="6">
    <location>
        <begin position="252"/>
        <end position="272"/>
    </location>
</feature>
<evidence type="ECO:0000256" key="1">
    <source>
        <dbReference type="ARBA" id="ARBA00004651"/>
    </source>
</evidence>
<keyword evidence="3 6" id="KW-0812">Transmembrane</keyword>
<dbReference type="InterPro" id="IPR020846">
    <property type="entry name" value="MFS_dom"/>
</dbReference>
<evidence type="ECO:0000313" key="9">
    <source>
        <dbReference type="Proteomes" id="UP000184076"/>
    </source>
</evidence>
<dbReference type="PANTHER" id="PTHR43124:SF3">
    <property type="entry name" value="CHLORAMPHENICOL EFFLUX PUMP RV0191"/>
    <property type="match status" value="1"/>
</dbReference>
<accession>A0A1M5AHX1</accession>
<reference evidence="9" key="1">
    <citation type="submission" date="2016-11" db="EMBL/GenBank/DDBJ databases">
        <authorList>
            <person name="Varghese N."/>
            <person name="Submissions S."/>
        </authorList>
    </citation>
    <scope>NUCLEOTIDE SEQUENCE [LARGE SCALE GENOMIC DNA]</scope>
    <source>
        <strain evidence="9">DSM 9756</strain>
    </source>
</reference>
<evidence type="ECO:0000259" key="7">
    <source>
        <dbReference type="PROSITE" id="PS50850"/>
    </source>
</evidence>
<dbReference type="OrthoDB" id="5469886at2"/>
<gene>
    <name evidence="8" type="ORF">SAMN02745206_01718</name>
</gene>
<feature type="transmembrane region" description="Helical" evidence="6">
    <location>
        <begin position="302"/>
        <end position="325"/>
    </location>
</feature>
<feature type="transmembrane region" description="Helical" evidence="6">
    <location>
        <begin position="17"/>
        <end position="35"/>
    </location>
</feature>
<dbReference type="EMBL" id="FQVB01000014">
    <property type="protein sequence ID" value="SHF29889.1"/>
    <property type="molecule type" value="Genomic_DNA"/>
</dbReference>
<feature type="transmembrane region" description="Helical" evidence="6">
    <location>
        <begin position="106"/>
        <end position="130"/>
    </location>
</feature>
<feature type="transmembrane region" description="Helical" evidence="6">
    <location>
        <begin position="363"/>
        <end position="387"/>
    </location>
</feature>
<dbReference type="Pfam" id="PF07690">
    <property type="entry name" value="MFS_1"/>
    <property type="match status" value="1"/>
</dbReference>
<dbReference type="InterPro" id="IPR036259">
    <property type="entry name" value="MFS_trans_sf"/>
</dbReference>
<dbReference type="InterPro" id="IPR011701">
    <property type="entry name" value="MFS"/>
</dbReference>
<feature type="transmembrane region" description="Helical" evidence="6">
    <location>
        <begin position="279"/>
        <end position="296"/>
    </location>
</feature>
<evidence type="ECO:0000256" key="4">
    <source>
        <dbReference type="ARBA" id="ARBA00022989"/>
    </source>
</evidence>
<dbReference type="STRING" id="1121391.SAMN02745206_01718"/>
<evidence type="ECO:0000256" key="5">
    <source>
        <dbReference type="ARBA" id="ARBA00023136"/>
    </source>
</evidence>
<evidence type="ECO:0000256" key="3">
    <source>
        <dbReference type="ARBA" id="ARBA00022692"/>
    </source>
</evidence>
<dbReference type="GO" id="GO:0005886">
    <property type="term" value="C:plasma membrane"/>
    <property type="evidence" value="ECO:0007669"/>
    <property type="project" value="UniProtKB-SubCell"/>
</dbReference>
<proteinExistence type="predicted"/>
<keyword evidence="2" id="KW-1003">Cell membrane</keyword>
<keyword evidence="4 6" id="KW-1133">Transmembrane helix</keyword>
<sequence length="398" mass="41412">MTVCPEPVSFRHKIGDVLLLSLLFLLGFLARFVFVPLMPLLEGELRMGHAQAGSLFLWMAVGFVSGQIISGFLSSRIHHRGTLILSGLSVGGVLIFTPWAHSLALLKLLLTALGLAAGMHLPSAVATLAASVSRRDWGKAMGLHQTAPSLGMVLGPLLVEGALAWMSWRVLVVTLGALSAGAGILYAWKGGSGAFPGRRPDIASLGDVLRLPGFWIIVVLFGAGIGAAVGVYSMLPLFLVHEKGWAPGPANILLGLSRLPGLLLTFLGGWLADRLGIRITMGSALILSGLALVGMIPAQGRLLVVLVFLQPALITLFFAPAFAALSQAVPPVRRSIATSFGPPLAFVIGGGLFPFLIGRFGDLGAFSTGLLGAGAYVAAVSALLPLLKFHPSADAEGC</sequence>
<dbReference type="RefSeq" id="WP_073038580.1">
    <property type="nucleotide sequence ID" value="NZ_FQVB01000014.1"/>
</dbReference>
<dbReference type="SUPFAM" id="SSF103473">
    <property type="entry name" value="MFS general substrate transporter"/>
    <property type="match status" value="1"/>
</dbReference>
<dbReference type="PANTHER" id="PTHR43124">
    <property type="entry name" value="PURINE EFFLUX PUMP PBUE"/>
    <property type="match status" value="1"/>
</dbReference>
<feature type="transmembrane region" description="Helical" evidence="6">
    <location>
        <begin position="209"/>
        <end position="232"/>
    </location>
</feature>
<name>A0A1M5AHX1_9BACT</name>
<dbReference type="Gene3D" id="1.20.1250.20">
    <property type="entry name" value="MFS general substrate transporter like domains"/>
    <property type="match status" value="2"/>
</dbReference>
<keyword evidence="9" id="KW-1185">Reference proteome</keyword>
<dbReference type="AlphaFoldDB" id="A0A1M5AHX1"/>
<dbReference type="InterPro" id="IPR050189">
    <property type="entry name" value="MFS_Efflux_Transporters"/>
</dbReference>
<comment type="subcellular location">
    <subcellularLocation>
        <location evidence="1">Cell membrane</location>
        <topology evidence="1">Multi-pass membrane protein</topology>
    </subcellularLocation>
</comment>
<dbReference type="GO" id="GO:0022857">
    <property type="term" value="F:transmembrane transporter activity"/>
    <property type="evidence" value="ECO:0007669"/>
    <property type="project" value="InterPro"/>
</dbReference>
<feature type="transmembrane region" description="Helical" evidence="6">
    <location>
        <begin position="81"/>
        <end position="100"/>
    </location>
</feature>
<feature type="domain" description="Major facilitator superfamily (MFS) profile" evidence="7">
    <location>
        <begin position="16"/>
        <end position="393"/>
    </location>
</feature>
<evidence type="ECO:0000256" key="6">
    <source>
        <dbReference type="SAM" id="Phobius"/>
    </source>
</evidence>
<dbReference type="Proteomes" id="UP000184076">
    <property type="component" value="Unassembled WGS sequence"/>
</dbReference>
<feature type="transmembrane region" description="Helical" evidence="6">
    <location>
        <begin position="337"/>
        <end position="357"/>
    </location>
</feature>
<evidence type="ECO:0000313" key="8">
    <source>
        <dbReference type="EMBL" id="SHF29889.1"/>
    </source>
</evidence>
<feature type="transmembrane region" description="Helical" evidence="6">
    <location>
        <begin position="165"/>
        <end position="188"/>
    </location>
</feature>
<organism evidence="8 9">
    <name type="scientific">Desulfacinum infernum DSM 9756</name>
    <dbReference type="NCBI Taxonomy" id="1121391"/>
    <lineage>
        <taxon>Bacteria</taxon>
        <taxon>Pseudomonadati</taxon>
        <taxon>Thermodesulfobacteriota</taxon>
        <taxon>Syntrophobacteria</taxon>
        <taxon>Syntrophobacterales</taxon>
        <taxon>Syntrophobacteraceae</taxon>
        <taxon>Desulfacinum</taxon>
    </lineage>
</organism>
<feature type="transmembrane region" description="Helical" evidence="6">
    <location>
        <begin position="55"/>
        <end position="74"/>
    </location>
</feature>
<evidence type="ECO:0000256" key="2">
    <source>
        <dbReference type="ARBA" id="ARBA00022475"/>
    </source>
</evidence>
<dbReference type="PROSITE" id="PS50850">
    <property type="entry name" value="MFS"/>
    <property type="match status" value="1"/>
</dbReference>
<protein>
    <submittedName>
        <fullName evidence="8">MFS transporter, NNP family, nitrate/nitrite transporter</fullName>
    </submittedName>
</protein>
<keyword evidence="5 6" id="KW-0472">Membrane</keyword>